<keyword evidence="2" id="KW-1185">Reference proteome</keyword>
<gene>
    <name evidence="1" type="ORF">SAMN05444409_0900</name>
</gene>
<evidence type="ECO:0000313" key="1">
    <source>
        <dbReference type="EMBL" id="SIN87433.1"/>
    </source>
</evidence>
<dbReference type="EMBL" id="FSRK01000001">
    <property type="protein sequence ID" value="SIN87433.1"/>
    <property type="molecule type" value="Genomic_DNA"/>
</dbReference>
<dbReference type="Proteomes" id="UP000185207">
    <property type="component" value="Unassembled WGS sequence"/>
</dbReference>
<accession>A0A1N6EWX0</accession>
<reference evidence="2" key="1">
    <citation type="submission" date="2016-11" db="EMBL/GenBank/DDBJ databases">
        <authorList>
            <person name="Varghese N."/>
            <person name="Submissions S."/>
        </authorList>
    </citation>
    <scope>NUCLEOTIDE SEQUENCE [LARGE SCALE GENOMIC DNA]</scope>
    <source>
        <strain evidence="2">DSM 27623</strain>
    </source>
</reference>
<sequence length="297" mass="35325">MLTKPLSVISFKNTNTYSSRLMENQFKKAKLFLFFFAVANVFGQVSVKRLNDPAIVAQHKRMTFESWGDWRPYPKYFLGIQTNFAYATVWGMWAPKINRDYKDGDDIRPLKPTGEQNLRLAQLKFQEEEAKKIKAASDTIYKRSVQDLAHWTSATVDADPLWLLYYKRMLKPITEFPDTPQNFIEWRLKDQQTYESLNTTGTLKRLQEELDLIKDKYLMSRSMDMPRGKRFVMYHETLIKWRKFVQELRKHNKKTTLLLDYKNILNSHLPTALPTQWTPASDKQIVQNMMQQYKHKY</sequence>
<proteinExistence type="predicted"/>
<dbReference type="STRING" id="1416779.SAMN05444409_0900"/>
<evidence type="ECO:0000313" key="2">
    <source>
        <dbReference type="Proteomes" id="UP000185207"/>
    </source>
</evidence>
<evidence type="ECO:0008006" key="3">
    <source>
        <dbReference type="Google" id="ProtNLM"/>
    </source>
</evidence>
<dbReference type="AlphaFoldDB" id="A0A1N6EWX0"/>
<protein>
    <recommendedName>
        <fullName evidence="3">DUF5045 domain-containing protein</fullName>
    </recommendedName>
</protein>
<name>A0A1N6EWX0_9FLAO</name>
<dbReference type="RefSeq" id="WP_245799018.1">
    <property type="nucleotide sequence ID" value="NZ_FSRK01000001.1"/>
</dbReference>
<organism evidence="1 2">
    <name type="scientific">Epilithonimonas zeae</name>
    <dbReference type="NCBI Taxonomy" id="1416779"/>
    <lineage>
        <taxon>Bacteria</taxon>
        <taxon>Pseudomonadati</taxon>
        <taxon>Bacteroidota</taxon>
        <taxon>Flavobacteriia</taxon>
        <taxon>Flavobacteriales</taxon>
        <taxon>Weeksellaceae</taxon>
        <taxon>Chryseobacterium group</taxon>
        <taxon>Epilithonimonas</taxon>
    </lineage>
</organism>